<dbReference type="Proteomes" id="UP000076761">
    <property type="component" value="Unassembled WGS sequence"/>
</dbReference>
<organism evidence="2 3">
    <name type="scientific">Neolentinus lepideus HHB14362 ss-1</name>
    <dbReference type="NCBI Taxonomy" id="1314782"/>
    <lineage>
        <taxon>Eukaryota</taxon>
        <taxon>Fungi</taxon>
        <taxon>Dikarya</taxon>
        <taxon>Basidiomycota</taxon>
        <taxon>Agaricomycotina</taxon>
        <taxon>Agaricomycetes</taxon>
        <taxon>Gloeophyllales</taxon>
        <taxon>Gloeophyllaceae</taxon>
        <taxon>Neolentinus</taxon>
    </lineage>
</organism>
<feature type="region of interest" description="Disordered" evidence="1">
    <location>
        <begin position="1"/>
        <end position="40"/>
    </location>
</feature>
<feature type="compositionally biased region" description="Basic and acidic residues" evidence="1">
    <location>
        <begin position="7"/>
        <end position="23"/>
    </location>
</feature>
<accession>A0A165V3P8</accession>
<dbReference type="EMBL" id="KV425555">
    <property type="protein sequence ID" value="KZT29113.1"/>
    <property type="molecule type" value="Genomic_DNA"/>
</dbReference>
<keyword evidence="3" id="KW-1185">Reference proteome</keyword>
<reference evidence="2 3" key="1">
    <citation type="journal article" date="2016" name="Mol. Biol. Evol.">
        <title>Comparative Genomics of Early-Diverging Mushroom-Forming Fungi Provides Insights into the Origins of Lignocellulose Decay Capabilities.</title>
        <authorList>
            <person name="Nagy L.G."/>
            <person name="Riley R."/>
            <person name="Tritt A."/>
            <person name="Adam C."/>
            <person name="Daum C."/>
            <person name="Floudas D."/>
            <person name="Sun H."/>
            <person name="Yadav J.S."/>
            <person name="Pangilinan J."/>
            <person name="Larsson K.H."/>
            <person name="Matsuura K."/>
            <person name="Barry K."/>
            <person name="Labutti K."/>
            <person name="Kuo R."/>
            <person name="Ohm R.A."/>
            <person name="Bhattacharya S.S."/>
            <person name="Shirouzu T."/>
            <person name="Yoshinaga Y."/>
            <person name="Martin F.M."/>
            <person name="Grigoriev I.V."/>
            <person name="Hibbett D.S."/>
        </authorList>
    </citation>
    <scope>NUCLEOTIDE SEQUENCE [LARGE SCALE GENOMIC DNA]</scope>
    <source>
        <strain evidence="2 3">HHB14362 ss-1</strain>
    </source>
</reference>
<dbReference type="InParanoid" id="A0A165V3P8"/>
<evidence type="ECO:0000256" key="1">
    <source>
        <dbReference type="SAM" id="MobiDB-lite"/>
    </source>
</evidence>
<proteinExistence type="predicted"/>
<name>A0A165V3P8_9AGAM</name>
<dbReference type="AlphaFoldDB" id="A0A165V3P8"/>
<sequence>MSGVHDFATKFDAEDGKAREGHMPESATLRHTQPLGNGDPGHCARVPIGLSYSSRIPCALNRPTSSNHCQRHIQSQIPSQPILSHFTSAGASVTSFPVESLDDPSSAASHEADINEMVKLLASMPEKSDFSQVILGVAMSAKESWQEFAAKVACLLRTQRQPPNP</sequence>
<evidence type="ECO:0000313" key="2">
    <source>
        <dbReference type="EMBL" id="KZT29113.1"/>
    </source>
</evidence>
<gene>
    <name evidence="2" type="ORF">NEOLEDRAFT_1167138</name>
</gene>
<protein>
    <submittedName>
        <fullName evidence="2">Uncharacterized protein</fullName>
    </submittedName>
</protein>
<evidence type="ECO:0000313" key="3">
    <source>
        <dbReference type="Proteomes" id="UP000076761"/>
    </source>
</evidence>